<dbReference type="EMBL" id="ADLS01000027">
    <property type="protein sequence ID" value="EGX68954.1"/>
    <property type="molecule type" value="Genomic_DNA"/>
</dbReference>
<feature type="domain" description="HTH cro/C1-type" evidence="2">
    <location>
        <begin position="20"/>
        <end position="72"/>
    </location>
</feature>
<dbReference type="GO" id="GO:0005829">
    <property type="term" value="C:cytosol"/>
    <property type="evidence" value="ECO:0007669"/>
    <property type="project" value="TreeGrafter"/>
</dbReference>
<keyword evidence="4" id="KW-1185">Reference proteome</keyword>
<dbReference type="HOGENOM" id="CLU_066192_29_1_11"/>
<keyword evidence="1" id="KW-0238">DNA-binding</keyword>
<accession>G1WKK9</accession>
<dbReference type="OrthoDB" id="3192599at2"/>
<dbReference type="SUPFAM" id="SSF47413">
    <property type="entry name" value="lambda repressor-like DNA-binding domains"/>
    <property type="match status" value="1"/>
</dbReference>
<dbReference type="GO" id="GO:0003700">
    <property type="term" value="F:DNA-binding transcription factor activity"/>
    <property type="evidence" value="ECO:0007669"/>
    <property type="project" value="TreeGrafter"/>
</dbReference>
<name>G1WKK9_9ACTN</name>
<evidence type="ECO:0000313" key="3">
    <source>
        <dbReference type="EMBL" id="EGX68954.1"/>
    </source>
</evidence>
<gene>
    <name evidence="3" type="ORF">HMPREF9452_01872</name>
</gene>
<comment type="caution">
    <text evidence="3">The sequence shown here is derived from an EMBL/GenBank/DDBJ whole genome shotgun (WGS) entry which is preliminary data.</text>
</comment>
<proteinExistence type="predicted"/>
<dbReference type="PROSITE" id="PS50943">
    <property type="entry name" value="HTH_CROC1"/>
    <property type="match status" value="1"/>
</dbReference>
<dbReference type="GO" id="GO:0003677">
    <property type="term" value="F:DNA binding"/>
    <property type="evidence" value="ECO:0007669"/>
    <property type="project" value="UniProtKB-KW"/>
</dbReference>
<dbReference type="InterPro" id="IPR010982">
    <property type="entry name" value="Lambda_DNA-bd_dom_sf"/>
</dbReference>
<evidence type="ECO:0000256" key="1">
    <source>
        <dbReference type="ARBA" id="ARBA00023125"/>
    </source>
</evidence>
<dbReference type="AlphaFoldDB" id="G1WKK9"/>
<evidence type="ECO:0000313" key="4">
    <source>
        <dbReference type="Proteomes" id="UP000004830"/>
    </source>
</evidence>
<dbReference type="GeneID" id="62759558"/>
<dbReference type="InterPro" id="IPR050807">
    <property type="entry name" value="TransReg_Diox_bact_type"/>
</dbReference>
<dbReference type="SMART" id="SM00530">
    <property type="entry name" value="HTH_XRE"/>
    <property type="match status" value="1"/>
</dbReference>
<protein>
    <recommendedName>
        <fullName evidence="2">HTH cro/C1-type domain-containing protein</fullName>
    </recommendedName>
</protein>
<sequence length="94" mass="10231">MKTGNAYISIYRVIGINAARIREQKGKSQVFVADRAGVDRSALNKFESGKYNPSVEWLCKLADGLEVPVIEFFSGLEKASPGDIAKSIPIAKAE</sequence>
<dbReference type="RefSeq" id="WP_009141898.1">
    <property type="nucleotide sequence ID" value="NZ_JH126473.1"/>
</dbReference>
<dbReference type="PANTHER" id="PTHR46797:SF1">
    <property type="entry name" value="METHYLPHOSPHONATE SYNTHASE"/>
    <property type="match status" value="1"/>
</dbReference>
<organism evidence="3 4">
    <name type="scientific">Collinsella tanakaei YIT 12063</name>
    <dbReference type="NCBI Taxonomy" id="742742"/>
    <lineage>
        <taxon>Bacteria</taxon>
        <taxon>Bacillati</taxon>
        <taxon>Actinomycetota</taxon>
        <taxon>Coriobacteriia</taxon>
        <taxon>Coriobacteriales</taxon>
        <taxon>Coriobacteriaceae</taxon>
        <taxon>Collinsella</taxon>
    </lineage>
</organism>
<dbReference type="Pfam" id="PF01381">
    <property type="entry name" value="HTH_3"/>
    <property type="match status" value="1"/>
</dbReference>
<reference evidence="3 4" key="1">
    <citation type="submission" date="2011-06" db="EMBL/GenBank/DDBJ databases">
        <title>The Genome Sequence of Collinsella tanakaei YIT 12063.</title>
        <authorList>
            <consortium name="The Broad Institute Genome Sequencing Platform"/>
            <person name="Earl A."/>
            <person name="Ward D."/>
            <person name="Feldgarden M."/>
            <person name="Gevers D."/>
            <person name="Morotomi M."/>
            <person name="Young S.K."/>
            <person name="Zeng Q."/>
            <person name="Gargeya S."/>
            <person name="Fitzgerald M."/>
            <person name="Haas B."/>
            <person name="Abouelleil A."/>
            <person name="Alvarado L."/>
            <person name="Arachchi H.M."/>
            <person name="Berlin A."/>
            <person name="Brown A."/>
            <person name="Chapman S.B."/>
            <person name="Chen Z."/>
            <person name="Dunbar C."/>
            <person name="Freedman E."/>
            <person name="Gearin G."/>
            <person name="Gellesch M."/>
            <person name="Goldberg J."/>
            <person name="Griggs A."/>
            <person name="Gujja S."/>
            <person name="Heiman D."/>
            <person name="Howarth C."/>
            <person name="Larson L."/>
            <person name="Lui A."/>
            <person name="MacDonald P.J.P."/>
            <person name="Mehta T."/>
            <person name="Montmayeur A."/>
            <person name="Murphy C."/>
            <person name="Neiman D."/>
            <person name="Pearson M."/>
            <person name="Priest M."/>
            <person name="Roberts A."/>
            <person name="Saif S."/>
            <person name="Shea T."/>
            <person name="Shenoy N."/>
            <person name="Sisk P."/>
            <person name="Stolte C."/>
            <person name="Sykes S."/>
            <person name="Wortman J."/>
            <person name="Nusbaum C."/>
            <person name="Birren B."/>
        </authorList>
    </citation>
    <scope>NUCLEOTIDE SEQUENCE [LARGE SCALE GENOMIC DNA]</scope>
    <source>
        <strain evidence="3 4">YIT 12063</strain>
    </source>
</reference>
<dbReference type="Gene3D" id="1.10.260.40">
    <property type="entry name" value="lambda repressor-like DNA-binding domains"/>
    <property type="match status" value="1"/>
</dbReference>
<dbReference type="CDD" id="cd00093">
    <property type="entry name" value="HTH_XRE"/>
    <property type="match status" value="1"/>
</dbReference>
<evidence type="ECO:0000259" key="2">
    <source>
        <dbReference type="PROSITE" id="PS50943"/>
    </source>
</evidence>
<dbReference type="InterPro" id="IPR001387">
    <property type="entry name" value="Cro/C1-type_HTH"/>
</dbReference>
<dbReference type="STRING" id="742742.HMPREF9452_01872"/>
<dbReference type="PATRIC" id="fig|742742.3.peg.1855"/>
<dbReference type="PANTHER" id="PTHR46797">
    <property type="entry name" value="HTH-TYPE TRANSCRIPTIONAL REGULATOR"/>
    <property type="match status" value="1"/>
</dbReference>
<dbReference type="Proteomes" id="UP000004830">
    <property type="component" value="Unassembled WGS sequence"/>
</dbReference>